<dbReference type="InterPro" id="IPR038718">
    <property type="entry name" value="SNF2-like_sf"/>
</dbReference>
<dbReference type="CDD" id="cd18793">
    <property type="entry name" value="SF2_C_SNF"/>
    <property type="match status" value="1"/>
</dbReference>
<dbReference type="GO" id="GO:0016887">
    <property type="term" value="F:ATP hydrolysis activity"/>
    <property type="evidence" value="ECO:0007669"/>
    <property type="project" value="TreeGrafter"/>
</dbReference>
<evidence type="ECO:0000256" key="2">
    <source>
        <dbReference type="ARBA" id="ARBA00022741"/>
    </source>
</evidence>
<dbReference type="PROSITE" id="PS51194">
    <property type="entry name" value="HELICASE_CTER"/>
    <property type="match status" value="1"/>
</dbReference>
<organism evidence="9 10">
    <name type="scientific">Vairimorpha necatrix</name>
    <dbReference type="NCBI Taxonomy" id="6039"/>
    <lineage>
        <taxon>Eukaryota</taxon>
        <taxon>Fungi</taxon>
        <taxon>Fungi incertae sedis</taxon>
        <taxon>Microsporidia</taxon>
        <taxon>Nosematidae</taxon>
        <taxon>Vairimorpha</taxon>
    </lineage>
</organism>
<gene>
    <name evidence="9" type="ORF">VNE69_06215</name>
</gene>
<dbReference type="Pfam" id="PF00271">
    <property type="entry name" value="Helicase_C"/>
    <property type="match status" value="1"/>
</dbReference>
<dbReference type="GO" id="GO:0000785">
    <property type="term" value="C:chromatin"/>
    <property type="evidence" value="ECO:0007669"/>
    <property type="project" value="TreeGrafter"/>
</dbReference>
<accession>A0AAX4JDC2</accession>
<sequence>MSSISEISESSTDSTSSEEQVIRRRGRPKKWDAQIAKQPVRSNNVLYEAPLGYYYVQPQGNKVLYVNPLVQRGFYNTFNVPPSQALNINSMSNISFYQNIQSSNMFVQPKQYPKQVKPKREERYNYVPEKRTKRAAATTAISAGRRDDINNDDWEPEIEYEEEDAIEKLLKFDEETNSYLVKFRYKSYLHCDYVKKEEICKTKGGAIKVKRFVPPLEPFDPEFIKVDRVLHEDFRNGKIYIVKWKKLPYELSTEEYAEDLLKCEGFEEELKKYRDRKKIRVMRYGLDWRPPRELQVKFEESPVYKGNNKLRAYQLEGLNWLLNRWYHKISCIMADEMGLGKTVQSVVFVNSLFTKFEYNGPVLIVAPLSTLVHWEREFLAWTDLRVLIYHGSIQGRSMIAEYEFFIKGGSNKVGLFDIMITTYEMVMAGFDHISQFNWSAGIFDEAHRLKNASSKAASTLRNINFNHKVLLSGTPLQNNISELWALLNFINPVEYNDSARFLASHKLEDIADVEKLQALLRPLMLRRMKEDVEKTIPMKEETIVEVELTMIQKRYYRAILEKNLDFLTKGHKDSAPNLLNAMMELRKCCIHPYLINGAEEKIIGDFLKRKKKENVESPVVETGDLSDLNIPVISNTQKIVIGNDLITDIDEYYKILIQSSGKLVLLDKLLNKLYGHHKVLIFSQMTKCLDLLSEYLAYKKYKFERIDGGVRGDHRQAAIDRFSDVNSDGFVFLLCTRAGGVGINLTAADTVIIFDSDWNPQNDLQAQARCHRIGQTNEVKIYRLVTRNTYEREMFDKAGMKLGLDRAILQKMTFEGQKNEKVKKKDAIEMLLRKGAYGVLMETDEASKKFCEEDIDQILERRTKVIKHSDGGNAFSKASFQVDEEIDDPFFWENLLSKKRNEENEGRVKRQMRRIARDETLNEEQIKDVEKYSNLRLENEEEFSEFLILKIFIICLADGLGPLGLSFNGPNLELKKSMTANLLLKDNLSHNLGPKDLEDLKNKDILLHFKYLVKYLVDQIINQKLRSDFSYCLDQVLDENYDPSLFDKYKDFYTKYNEKCLLRIQILFLTNLLLQTETINVEKTRGWSLEDDKKLVECLFTNGYGKYPEKIKNKSDDECNQRLRKIISTLNRMREMAEADSVNYKAIMKFGRVTEHNEDNVLKYLGDRDLNSLRENITNILNTTRRTRSQSDTECYERIMFFDRLSEVGDISNIRKVNLPRGWTKEKDSMLKEHLLEKGLVNVEEEFGMTEEACIKRCETIIKSLKEKSVEE</sequence>
<dbReference type="PANTHER" id="PTHR45623:SF11">
    <property type="entry name" value="KISMET, ISOFORM C"/>
    <property type="match status" value="1"/>
</dbReference>
<dbReference type="InterPro" id="IPR014001">
    <property type="entry name" value="Helicase_ATP-bd"/>
</dbReference>
<dbReference type="RefSeq" id="XP_065330047.1">
    <property type="nucleotide sequence ID" value="XM_065473975.1"/>
</dbReference>
<dbReference type="GeneID" id="90541712"/>
<comment type="subcellular location">
    <subcellularLocation>
        <location evidence="1">Nucleus</location>
    </subcellularLocation>
</comment>
<dbReference type="InterPro" id="IPR049730">
    <property type="entry name" value="SNF2/RAD54-like_C"/>
</dbReference>
<dbReference type="InterPro" id="IPR001650">
    <property type="entry name" value="Helicase_C-like"/>
</dbReference>
<dbReference type="KEGG" id="vnx:VNE69_06215"/>
<dbReference type="InterPro" id="IPR000330">
    <property type="entry name" value="SNF2_N"/>
</dbReference>
<evidence type="ECO:0000256" key="3">
    <source>
        <dbReference type="ARBA" id="ARBA00022801"/>
    </source>
</evidence>
<evidence type="ECO:0000256" key="1">
    <source>
        <dbReference type="ARBA" id="ARBA00004123"/>
    </source>
</evidence>
<dbReference type="Pfam" id="PF00176">
    <property type="entry name" value="SNF2-rel_dom"/>
    <property type="match status" value="1"/>
</dbReference>
<proteinExistence type="predicted"/>
<dbReference type="PANTHER" id="PTHR45623">
    <property type="entry name" value="CHROMODOMAIN-HELICASE-DNA-BINDING PROTEIN 3-RELATED-RELATED"/>
    <property type="match status" value="1"/>
</dbReference>
<keyword evidence="4" id="KW-0067">ATP-binding</keyword>
<dbReference type="Proteomes" id="UP001334084">
    <property type="component" value="Chromosome 6"/>
</dbReference>
<protein>
    <submittedName>
        <fullName evidence="9">Chromatin-remodeling complex ATPase-like protein</fullName>
    </submittedName>
</protein>
<dbReference type="GO" id="GO:0003677">
    <property type="term" value="F:DNA binding"/>
    <property type="evidence" value="ECO:0007669"/>
    <property type="project" value="TreeGrafter"/>
</dbReference>
<dbReference type="PROSITE" id="PS51192">
    <property type="entry name" value="HELICASE_ATP_BIND_1"/>
    <property type="match status" value="1"/>
</dbReference>
<name>A0AAX4JDC2_9MICR</name>
<evidence type="ECO:0000259" key="7">
    <source>
        <dbReference type="PROSITE" id="PS51192"/>
    </source>
</evidence>
<dbReference type="InterPro" id="IPR027417">
    <property type="entry name" value="P-loop_NTPase"/>
</dbReference>
<feature type="domain" description="Helicase ATP-binding" evidence="7">
    <location>
        <begin position="322"/>
        <end position="493"/>
    </location>
</feature>
<dbReference type="Gene3D" id="3.40.50.10810">
    <property type="entry name" value="Tandem AAA-ATPase domain"/>
    <property type="match status" value="1"/>
</dbReference>
<dbReference type="EMBL" id="CP142731">
    <property type="protein sequence ID" value="WUR03902.1"/>
    <property type="molecule type" value="Genomic_DNA"/>
</dbReference>
<dbReference type="GO" id="GO:0003682">
    <property type="term" value="F:chromatin binding"/>
    <property type="evidence" value="ECO:0007669"/>
    <property type="project" value="TreeGrafter"/>
</dbReference>
<reference evidence="9" key="1">
    <citation type="journal article" date="2024" name="BMC Genomics">
        <title>Functional annotation of a divergent genome using sequence and structure-based similarity.</title>
        <authorList>
            <person name="Svedberg D."/>
            <person name="Winiger R.R."/>
            <person name="Berg A."/>
            <person name="Sharma H."/>
            <person name="Tellgren-Roth C."/>
            <person name="Debrunner-Vossbrinck B.A."/>
            <person name="Vossbrinck C.R."/>
            <person name="Barandun J."/>
        </authorList>
    </citation>
    <scope>NUCLEOTIDE SEQUENCE</scope>
    <source>
        <strain evidence="9">Illinois isolate</strain>
    </source>
</reference>
<dbReference type="Pfam" id="PF00385">
    <property type="entry name" value="Chromo"/>
    <property type="match status" value="1"/>
</dbReference>
<evidence type="ECO:0000256" key="4">
    <source>
        <dbReference type="ARBA" id="ARBA00022840"/>
    </source>
</evidence>
<dbReference type="Gene3D" id="3.40.50.300">
    <property type="entry name" value="P-loop containing nucleotide triphosphate hydrolases"/>
    <property type="match status" value="1"/>
</dbReference>
<dbReference type="Gene3D" id="2.40.50.40">
    <property type="match status" value="2"/>
</dbReference>
<dbReference type="InterPro" id="IPR016197">
    <property type="entry name" value="Chromo-like_dom_sf"/>
</dbReference>
<dbReference type="GO" id="GO:0010468">
    <property type="term" value="P:regulation of gene expression"/>
    <property type="evidence" value="ECO:0007669"/>
    <property type="project" value="TreeGrafter"/>
</dbReference>
<dbReference type="SUPFAM" id="SSF52540">
    <property type="entry name" value="P-loop containing nucleoside triphosphate hydrolases"/>
    <property type="match status" value="2"/>
</dbReference>
<dbReference type="GO" id="GO:0005634">
    <property type="term" value="C:nucleus"/>
    <property type="evidence" value="ECO:0007669"/>
    <property type="project" value="UniProtKB-SubCell"/>
</dbReference>
<keyword evidence="2" id="KW-0547">Nucleotide-binding</keyword>
<evidence type="ECO:0000313" key="10">
    <source>
        <dbReference type="Proteomes" id="UP001334084"/>
    </source>
</evidence>
<dbReference type="AlphaFoldDB" id="A0AAX4JDC2"/>
<evidence type="ECO:0000256" key="6">
    <source>
        <dbReference type="SAM" id="MobiDB-lite"/>
    </source>
</evidence>
<keyword evidence="10" id="KW-1185">Reference proteome</keyword>
<evidence type="ECO:0000259" key="8">
    <source>
        <dbReference type="PROSITE" id="PS51194"/>
    </source>
</evidence>
<keyword evidence="3" id="KW-0378">Hydrolase</keyword>
<dbReference type="SMART" id="SM00487">
    <property type="entry name" value="DEXDc"/>
    <property type="match status" value="1"/>
</dbReference>
<dbReference type="SUPFAM" id="SSF54160">
    <property type="entry name" value="Chromo domain-like"/>
    <property type="match status" value="1"/>
</dbReference>
<evidence type="ECO:0000313" key="9">
    <source>
        <dbReference type="EMBL" id="WUR03902.1"/>
    </source>
</evidence>
<dbReference type="GO" id="GO:0005524">
    <property type="term" value="F:ATP binding"/>
    <property type="evidence" value="ECO:0007669"/>
    <property type="project" value="UniProtKB-KW"/>
</dbReference>
<keyword evidence="5" id="KW-0539">Nucleus</keyword>
<feature type="compositionally biased region" description="Low complexity" evidence="6">
    <location>
        <begin position="1"/>
        <end position="19"/>
    </location>
</feature>
<dbReference type="GO" id="GO:0140658">
    <property type="term" value="F:ATP-dependent chromatin remodeler activity"/>
    <property type="evidence" value="ECO:0007669"/>
    <property type="project" value="TreeGrafter"/>
</dbReference>
<feature type="domain" description="Helicase C-terminal" evidence="8">
    <location>
        <begin position="665"/>
        <end position="836"/>
    </location>
</feature>
<dbReference type="InterPro" id="IPR023780">
    <property type="entry name" value="Chromo_domain"/>
</dbReference>
<dbReference type="SMART" id="SM00490">
    <property type="entry name" value="HELICc"/>
    <property type="match status" value="1"/>
</dbReference>
<feature type="region of interest" description="Disordered" evidence="6">
    <location>
        <begin position="1"/>
        <end position="30"/>
    </location>
</feature>
<dbReference type="GO" id="GO:0042393">
    <property type="term" value="F:histone binding"/>
    <property type="evidence" value="ECO:0007669"/>
    <property type="project" value="TreeGrafter"/>
</dbReference>
<evidence type="ECO:0000256" key="5">
    <source>
        <dbReference type="ARBA" id="ARBA00023242"/>
    </source>
</evidence>